<proteinExistence type="predicted"/>
<evidence type="ECO:0000313" key="2">
    <source>
        <dbReference type="EMBL" id="GFS02077.1"/>
    </source>
</evidence>
<feature type="compositionally biased region" description="Basic and acidic residues" evidence="1">
    <location>
        <begin position="25"/>
        <end position="35"/>
    </location>
</feature>
<sequence>MAGSCGQATGGGVQFGHSNAPKVDPSPHRSDRQQEHTEAILMPLYLSSSKTVPSPSSSRSKLELTSKQNQRLQLPVPFMLKSIVSSLLSPLLYLLSSSSSSSSSPSRTCVGCGGAWCWITVLVLMTSCGLTSVESQGVNTFDTGWDTNVTNVSSYGYHRYNSDHHHYQYHHENHQFSF</sequence>
<evidence type="ECO:0000256" key="1">
    <source>
        <dbReference type="SAM" id="MobiDB-lite"/>
    </source>
</evidence>
<name>A0AAV4HXZ3_9GAST</name>
<keyword evidence="3" id="KW-1185">Reference proteome</keyword>
<comment type="caution">
    <text evidence="2">The sequence shown here is derived from an EMBL/GenBank/DDBJ whole genome shotgun (WGS) entry which is preliminary data.</text>
</comment>
<accession>A0AAV4HXZ3</accession>
<reference evidence="2 3" key="1">
    <citation type="journal article" date="2021" name="Elife">
        <title>Chloroplast acquisition without the gene transfer in kleptoplastic sea slugs, Plakobranchus ocellatus.</title>
        <authorList>
            <person name="Maeda T."/>
            <person name="Takahashi S."/>
            <person name="Yoshida T."/>
            <person name="Shimamura S."/>
            <person name="Takaki Y."/>
            <person name="Nagai Y."/>
            <person name="Toyoda A."/>
            <person name="Suzuki Y."/>
            <person name="Arimoto A."/>
            <person name="Ishii H."/>
            <person name="Satoh N."/>
            <person name="Nishiyama T."/>
            <person name="Hasebe M."/>
            <person name="Maruyama T."/>
            <person name="Minagawa J."/>
            <person name="Obokata J."/>
            <person name="Shigenobu S."/>
        </authorList>
    </citation>
    <scope>NUCLEOTIDE SEQUENCE [LARGE SCALE GENOMIC DNA]</scope>
</reference>
<dbReference type="AlphaFoldDB" id="A0AAV4HXZ3"/>
<protein>
    <submittedName>
        <fullName evidence="2">Uncharacterized protein</fullName>
    </submittedName>
</protein>
<dbReference type="Proteomes" id="UP000762676">
    <property type="component" value="Unassembled WGS sequence"/>
</dbReference>
<feature type="region of interest" description="Disordered" evidence="1">
    <location>
        <begin position="1"/>
        <end position="35"/>
    </location>
</feature>
<evidence type="ECO:0000313" key="3">
    <source>
        <dbReference type="Proteomes" id="UP000762676"/>
    </source>
</evidence>
<organism evidence="2 3">
    <name type="scientific">Elysia marginata</name>
    <dbReference type="NCBI Taxonomy" id="1093978"/>
    <lineage>
        <taxon>Eukaryota</taxon>
        <taxon>Metazoa</taxon>
        <taxon>Spiralia</taxon>
        <taxon>Lophotrochozoa</taxon>
        <taxon>Mollusca</taxon>
        <taxon>Gastropoda</taxon>
        <taxon>Heterobranchia</taxon>
        <taxon>Euthyneura</taxon>
        <taxon>Panpulmonata</taxon>
        <taxon>Sacoglossa</taxon>
        <taxon>Placobranchoidea</taxon>
        <taxon>Plakobranchidae</taxon>
        <taxon>Elysia</taxon>
    </lineage>
</organism>
<gene>
    <name evidence="2" type="ORF">ElyMa_004597800</name>
</gene>
<dbReference type="EMBL" id="BMAT01009225">
    <property type="protein sequence ID" value="GFS02077.1"/>
    <property type="molecule type" value="Genomic_DNA"/>
</dbReference>